<evidence type="ECO:0000256" key="5">
    <source>
        <dbReference type="ARBA" id="ARBA00023136"/>
    </source>
</evidence>
<evidence type="ECO:0000256" key="3">
    <source>
        <dbReference type="ARBA" id="ARBA00022692"/>
    </source>
</evidence>
<comment type="similarity">
    <text evidence="2">Belongs to the unc-93 family.</text>
</comment>
<evidence type="ECO:0000313" key="8">
    <source>
        <dbReference type="Proteomes" id="UP001152747"/>
    </source>
</evidence>
<feature type="transmembrane region" description="Helical" evidence="6">
    <location>
        <begin position="403"/>
        <end position="423"/>
    </location>
</feature>
<comment type="caution">
    <text evidence="7">The sequence shown here is derived from an EMBL/GenBank/DDBJ whole genome shotgun (WGS) entry which is preliminary data.</text>
</comment>
<evidence type="ECO:0000313" key="7">
    <source>
        <dbReference type="EMBL" id="CAI5450828.1"/>
    </source>
</evidence>
<keyword evidence="8" id="KW-1185">Reference proteome</keyword>
<dbReference type="Gene3D" id="1.20.1250.20">
    <property type="entry name" value="MFS general substrate transporter like domains"/>
    <property type="match status" value="2"/>
</dbReference>
<dbReference type="EMBL" id="CANHGI010000005">
    <property type="protein sequence ID" value="CAI5450828.1"/>
    <property type="molecule type" value="Genomic_DNA"/>
</dbReference>
<dbReference type="InterPro" id="IPR036259">
    <property type="entry name" value="MFS_trans_sf"/>
</dbReference>
<dbReference type="PANTHER" id="PTHR23294:SF3">
    <property type="entry name" value="UNC93-LIKE PROTEIN MFSD11"/>
    <property type="match status" value="1"/>
</dbReference>
<keyword evidence="5 6" id="KW-0472">Membrane</keyword>
<dbReference type="GO" id="GO:0016020">
    <property type="term" value="C:membrane"/>
    <property type="evidence" value="ECO:0007669"/>
    <property type="project" value="UniProtKB-SubCell"/>
</dbReference>
<feature type="transmembrane region" description="Helical" evidence="6">
    <location>
        <begin position="326"/>
        <end position="345"/>
    </location>
</feature>
<dbReference type="Proteomes" id="UP001152747">
    <property type="component" value="Unassembled WGS sequence"/>
</dbReference>
<dbReference type="InterPro" id="IPR051617">
    <property type="entry name" value="UNC-93-like_regulator"/>
</dbReference>
<dbReference type="SUPFAM" id="SSF103473">
    <property type="entry name" value="MFS general substrate transporter"/>
    <property type="match status" value="1"/>
</dbReference>
<feature type="transmembrane region" description="Helical" evidence="6">
    <location>
        <begin position="82"/>
        <end position="103"/>
    </location>
</feature>
<keyword evidence="3 6" id="KW-0812">Transmembrane</keyword>
<keyword evidence="4 6" id="KW-1133">Transmembrane helix</keyword>
<feature type="transmembrane region" description="Helical" evidence="6">
    <location>
        <begin position="365"/>
        <end position="382"/>
    </location>
</feature>
<evidence type="ECO:0000256" key="4">
    <source>
        <dbReference type="ARBA" id="ARBA00022989"/>
    </source>
</evidence>
<feature type="transmembrane region" description="Helical" evidence="6">
    <location>
        <begin position="255"/>
        <end position="280"/>
    </location>
</feature>
<evidence type="ECO:0000256" key="6">
    <source>
        <dbReference type="SAM" id="Phobius"/>
    </source>
</evidence>
<dbReference type="AlphaFoldDB" id="A0A9P1IRN8"/>
<dbReference type="PANTHER" id="PTHR23294">
    <property type="entry name" value="ET TRANSLATION PRODUCT-RELATED"/>
    <property type="match status" value="1"/>
</dbReference>
<accession>A0A9P1IRN8</accession>
<dbReference type="Pfam" id="PF05978">
    <property type="entry name" value="UNC-93"/>
    <property type="match status" value="1"/>
</dbReference>
<feature type="transmembrane region" description="Helical" evidence="6">
    <location>
        <begin position="172"/>
        <end position="191"/>
    </location>
</feature>
<dbReference type="InterPro" id="IPR010291">
    <property type="entry name" value="Ion_channel_UNC-93"/>
</dbReference>
<dbReference type="OrthoDB" id="196103at2759"/>
<proteinExistence type="inferred from homology"/>
<feature type="transmembrane region" description="Helical" evidence="6">
    <location>
        <begin position="292"/>
        <end position="314"/>
    </location>
</feature>
<feature type="transmembrane region" description="Helical" evidence="6">
    <location>
        <begin position="429"/>
        <end position="446"/>
    </location>
</feature>
<evidence type="ECO:0000256" key="1">
    <source>
        <dbReference type="ARBA" id="ARBA00004141"/>
    </source>
</evidence>
<protein>
    <submittedName>
        <fullName evidence="7">Uncharacterized protein</fullName>
    </submittedName>
</protein>
<feature type="transmembrane region" description="Helical" evidence="6">
    <location>
        <begin position="134"/>
        <end position="151"/>
    </location>
</feature>
<comment type="subcellular location">
    <subcellularLocation>
        <location evidence="1">Membrane</location>
        <topology evidence="1">Multi-pass membrane protein</topology>
    </subcellularLocation>
</comment>
<reference evidence="7" key="1">
    <citation type="submission" date="2022-11" db="EMBL/GenBank/DDBJ databases">
        <authorList>
            <person name="Kikuchi T."/>
        </authorList>
    </citation>
    <scope>NUCLEOTIDE SEQUENCE</scope>
    <source>
        <strain evidence="7">PS1010</strain>
    </source>
</reference>
<organism evidence="7 8">
    <name type="scientific">Caenorhabditis angaria</name>
    <dbReference type="NCBI Taxonomy" id="860376"/>
    <lineage>
        <taxon>Eukaryota</taxon>
        <taxon>Metazoa</taxon>
        <taxon>Ecdysozoa</taxon>
        <taxon>Nematoda</taxon>
        <taxon>Chromadorea</taxon>
        <taxon>Rhabditida</taxon>
        <taxon>Rhabditina</taxon>
        <taxon>Rhabditomorpha</taxon>
        <taxon>Rhabditoidea</taxon>
        <taxon>Rhabditidae</taxon>
        <taxon>Peloderinae</taxon>
        <taxon>Caenorhabditis</taxon>
    </lineage>
</organism>
<name>A0A9P1IRN8_9PELO</name>
<sequence length="460" mass="51491">MEISDSRSSDGRTGVQDEPSWHLIVKIISTRVPKLYPNRIETVQNNFLDESELTTNSSQPALSQTLIQNVSKEYGINEHTGYYSNFVIYLVFTFGHFVATPIVEIITPKWSIVSGLIGYGLYEVSYLIFNDTYMYIAGACAGFSGSLLWTGQFDYLAQNCKPETLDRNASNLWGLTQASIIFGGIYLLIIYRFQEGDDFPVPLIRLIVGSFLVCTLISIIIGIFLPAPSFKVPKREVGYIEHLGEIVKISYEKELLLLFFTFCYSGLELSFFSVVFPTMVSNTKALGKTRDLNAFCSIFIGAGNVLGCVVLAYLGPKVRTIGRHNVLIIGSLFHLAVFVMSFLTFPEVSPLSESTDQAIYPPSKYIVFISALFLGIGDTIINQQCYTILADIYEHEKRISAFAVYRFFQSASSCILMFSAAFFNLSTHLIVLSVTCILSMITFRLIKVVPQKISEQELLQ</sequence>
<evidence type="ECO:0000256" key="2">
    <source>
        <dbReference type="ARBA" id="ARBA00009172"/>
    </source>
</evidence>
<gene>
    <name evidence="7" type="ORF">CAMP_LOCUS13465</name>
</gene>
<feature type="transmembrane region" description="Helical" evidence="6">
    <location>
        <begin position="203"/>
        <end position="225"/>
    </location>
</feature>